<sequence length="642" mass="74060">MIAGKRKTIGVFLCKAYTVFDNAVYHALEEEAHRLNYDVIIFTTVGFFSSQNEYDSQERGMFSFAPIEQLDGIIVAPDTYEIEGFRDQLYEELKRRAKCPIVSIRHQEDEYDCVYTDENLAIRPLMKHLLEDHGLKRVVFLAGYEGHPDGEKRLQVYKEEMALHGLPVDEEKDIAHGTMWLNCGDMAYEAFFSDPERRPEAVVCANDFMAIGLMRTLKKHGLRIPEDVIVTGFDNVQNFALNEPMLTTVEQNFEEMASKAMEELDRQIRGEYGENGKKEIKRIAIGGQLILGESCGCGGRGEDFYVKTSMERAELVDNMNSREVSMTYLTIELNACDDLKDLHRVLVNKMDDTRMVRDYYLCLFEKGKDVYGEPVFAEEQTEKACLVHVMKDRQDHGMPMITFDRCKLLPEMAERAEEPQVLYLVLLHQREKAYGYALFHYQPGEVPTNFFQHWNIILSGALSNMHKRDELKVLYEERRLSSITDVMTRLLNRRGLEEQLSPIWQRLCAMGESAAFISFDMDRLKQINDTFGHQAGDYAIRLTGDAIRRAAPKDAILARMGGDEFLAVMPRADDQAAKRFMRDFQKQLKALNKQEDRAFNVEASCGAVVIHMNGLSTIEECIQRSDEELYRQKEKRHTERYE</sequence>
<organism evidence="1 2">
    <name type="scientific">Aristaeella hokkaidonensis</name>
    <dbReference type="NCBI Taxonomy" id="3046382"/>
    <lineage>
        <taxon>Bacteria</taxon>
        <taxon>Bacillati</taxon>
        <taxon>Bacillota</taxon>
        <taxon>Clostridia</taxon>
        <taxon>Eubacteriales</taxon>
        <taxon>Aristaeellaceae</taxon>
        <taxon>Aristaeella</taxon>
    </lineage>
</organism>
<accession>A0AC61MZ07</accession>
<evidence type="ECO:0000313" key="1">
    <source>
        <dbReference type="EMBL" id="QUC68455.1"/>
    </source>
</evidence>
<proteinExistence type="predicted"/>
<keyword evidence="2" id="KW-1185">Reference proteome</keyword>
<reference evidence="1" key="1">
    <citation type="submission" date="2021-01" db="EMBL/GenBank/DDBJ databases">
        <title>Complete genome sequence of Clostridiales bacterium R-7.</title>
        <authorList>
            <person name="Mahoney-Kurpe S.C."/>
            <person name="Palevich N."/>
            <person name="Koike S."/>
            <person name="Moon C.D."/>
            <person name="Attwood G.T."/>
        </authorList>
    </citation>
    <scope>NUCLEOTIDE SEQUENCE</scope>
    <source>
        <strain evidence="1">R-7</strain>
    </source>
</reference>
<dbReference type="EMBL" id="CP068393">
    <property type="protein sequence ID" value="QUC68455.1"/>
    <property type="molecule type" value="Genomic_DNA"/>
</dbReference>
<evidence type="ECO:0000313" key="2">
    <source>
        <dbReference type="Proteomes" id="UP000682782"/>
    </source>
</evidence>
<name>A0AC61MZ07_9FIRM</name>
<protein>
    <submittedName>
        <fullName evidence="1">GGDEF domain-containing protein</fullName>
    </submittedName>
</protein>
<gene>
    <name evidence="1" type="ORF">JYE49_07135</name>
</gene>
<dbReference type="Proteomes" id="UP000682782">
    <property type="component" value="Chromosome"/>
</dbReference>